<proteinExistence type="predicted"/>
<dbReference type="AlphaFoldDB" id="A0A7C9E4E5"/>
<reference evidence="2" key="2">
    <citation type="submission" date="2020-07" db="EMBL/GenBank/DDBJ databases">
        <authorList>
            <person name="Vera ALvarez R."/>
            <person name="Arias-Moreno D.M."/>
            <person name="Jimenez-Jacinto V."/>
            <person name="Jimenez-Bremont J.F."/>
            <person name="Swaminathan K."/>
            <person name="Moose S.P."/>
            <person name="Guerrero-Gonzalez M.L."/>
            <person name="Marino-Ramirez L."/>
            <person name="Landsman D."/>
            <person name="Rodriguez-Kessler M."/>
            <person name="Delgado-Sanchez P."/>
        </authorList>
    </citation>
    <scope>NUCLEOTIDE SEQUENCE</scope>
    <source>
        <tissue evidence="2">Cladode</tissue>
    </source>
</reference>
<organism evidence="2">
    <name type="scientific">Opuntia streptacantha</name>
    <name type="common">Prickly pear cactus</name>
    <name type="synonym">Opuntia cardona</name>
    <dbReference type="NCBI Taxonomy" id="393608"/>
    <lineage>
        <taxon>Eukaryota</taxon>
        <taxon>Viridiplantae</taxon>
        <taxon>Streptophyta</taxon>
        <taxon>Embryophyta</taxon>
        <taxon>Tracheophyta</taxon>
        <taxon>Spermatophyta</taxon>
        <taxon>Magnoliopsida</taxon>
        <taxon>eudicotyledons</taxon>
        <taxon>Gunneridae</taxon>
        <taxon>Pentapetalae</taxon>
        <taxon>Caryophyllales</taxon>
        <taxon>Cactineae</taxon>
        <taxon>Cactaceae</taxon>
        <taxon>Opuntioideae</taxon>
        <taxon>Opuntia</taxon>
    </lineage>
</organism>
<dbReference type="EMBL" id="GISG01204080">
    <property type="protein sequence ID" value="MBA4659480.1"/>
    <property type="molecule type" value="Transcribed_RNA"/>
</dbReference>
<name>A0A7C9E4E5_OPUST</name>
<feature type="region of interest" description="Disordered" evidence="1">
    <location>
        <begin position="90"/>
        <end position="111"/>
    </location>
</feature>
<protein>
    <submittedName>
        <fullName evidence="2">Uncharacterized protein</fullName>
    </submittedName>
</protein>
<evidence type="ECO:0000256" key="1">
    <source>
        <dbReference type="SAM" id="MobiDB-lite"/>
    </source>
</evidence>
<evidence type="ECO:0000313" key="2">
    <source>
        <dbReference type="EMBL" id="MBA4659480.1"/>
    </source>
</evidence>
<sequence length="111" mass="12216">MEPLYTLPNPPEPMIAASSKSQVAILIWVREKRRQRSNGRDEATELLVVAVEQCDSSTSSGAKFGLEGFLLEGINTDPFSFSLPQEMKKNAKATRQNTMNPTVPPIIIGAR</sequence>
<reference evidence="2" key="1">
    <citation type="journal article" date="2013" name="J. Plant Res.">
        <title>Effect of fungi and light on seed germination of three Opuntia species from semiarid lands of central Mexico.</title>
        <authorList>
            <person name="Delgado-Sanchez P."/>
            <person name="Jimenez-Bremont J.F."/>
            <person name="Guerrero-Gonzalez Mde L."/>
            <person name="Flores J."/>
        </authorList>
    </citation>
    <scope>NUCLEOTIDE SEQUENCE</scope>
    <source>
        <tissue evidence="2">Cladode</tissue>
    </source>
</reference>
<accession>A0A7C9E4E5</accession>